<dbReference type="Proteomes" id="UP000279029">
    <property type="component" value="Chromosome"/>
</dbReference>
<gene>
    <name evidence="9" type="primary">oppD</name>
    <name evidence="9" type="ORF">PATL70BA_1075</name>
</gene>
<proteinExistence type="inferred from homology"/>
<dbReference type="EMBL" id="LR130778">
    <property type="protein sequence ID" value="VDN46949.1"/>
    <property type="molecule type" value="Genomic_DNA"/>
</dbReference>
<dbReference type="RefSeq" id="WP_125136362.1">
    <property type="nucleotide sequence ID" value="NZ_LR130778.1"/>
</dbReference>
<dbReference type="OrthoDB" id="9806285at2"/>
<evidence type="ECO:0000256" key="2">
    <source>
        <dbReference type="ARBA" id="ARBA00005417"/>
    </source>
</evidence>
<dbReference type="SUPFAM" id="SSF52540">
    <property type="entry name" value="P-loop containing nucleoside triphosphate hydrolases"/>
    <property type="match status" value="1"/>
</dbReference>
<dbReference type="KEGG" id="cbar:PATL70BA_1075"/>
<evidence type="ECO:0000256" key="4">
    <source>
        <dbReference type="ARBA" id="ARBA00022475"/>
    </source>
</evidence>
<evidence type="ECO:0000259" key="8">
    <source>
        <dbReference type="PROSITE" id="PS50893"/>
    </source>
</evidence>
<organism evidence="9 10">
    <name type="scientific">Petrocella atlantisensis</name>
    <dbReference type="NCBI Taxonomy" id="2173034"/>
    <lineage>
        <taxon>Bacteria</taxon>
        <taxon>Bacillati</taxon>
        <taxon>Bacillota</taxon>
        <taxon>Clostridia</taxon>
        <taxon>Lachnospirales</taxon>
        <taxon>Vallitaleaceae</taxon>
        <taxon>Petrocella</taxon>
    </lineage>
</organism>
<dbReference type="GO" id="GO:0005886">
    <property type="term" value="C:plasma membrane"/>
    <property type="evidence" value="ECO:0007669"/>
    <property type="project" value="UniProtKB-SubCell"/>
</dbReference>
<dbReference type="Gene3D" id="3.40.50.300">
    <property type="entry name" value="P-loop containing nucleotide triphosphate hydrolases"/>
    <property type="match status" value="1"/>
</dbReference>
<dbReference type="InterPro" id="IPR003593">
    <property type="entry name" value="AAA+_ATPase"/>
</dbReference>
<dbReference type="NCBIfam" id="TIGR01727">
    <property type="entry name" value="oligo_HPY"/>
    <property type="match status" value="1"/>
</dbReference>
<dbReference type="InterPro" id="IPR027417">
    <property type="entry name" value="P-loop_NTPase"/>
</dbReference>
<dbReference type="InterPro" id="IPR013563">
    <property type="entry name" value="Oligopep_ABC_C"/>
</dbReference>
<dbReference type="CDD" id="cd03257">
    <property type="entry name" value="ABC_NikE_OppD_transporters"/>
    <property type="match status" value="1"/>
</dbReference>
<dbReference type="PROSITE" id="PS00211">
    <property type="entry name" value="ABC_TRANSPORTER_1"/>
    <property type="match status" value="1"/>
</dbReference>
<keyword evidence="6 9" id="KW-0067">ATP-binding</keyword>
<evidence type="ECO:0000256" key="5">
    <source>
        <dbReference type="ARBA" id="ARBA00022741"/>
    </source>
</evidence>
<dbReference type="SMART" id="SM00382">
    <property type="entry name" value="AAA"/>
    <property type="match status" value="1"/>
</dbReference>
<keyword evidence="4" id="KW-1003">Cell membrane</keyword>
<dbReference type="GO" id="GO:0015833">
    <property type="term" value="P:peptide transport"/>
    <property type="evidence" value="ECO:0007669"/>
    <property type="project" value="InterPro"/>
</dbReference>
<dbReference type="InterPro" id="IPR003439">
    <property type="entry name" value="ABC_transporter-like_ATP-bd"/>
</dbReference>
<dbReference type="AlphaFoldDB" id="A0A3P7S2F6"/>
<sequence>MSKILEVKNLSTSFYTHMGEVQAVRGNSFSMEKGDILGIVGESGSGKSVTALSIMGLIDHPGKIKGGEIIFNGEVISTKSNEEMCKIRGKEISMIFQDPMTSLNPVFTIRNLMVEVIRRHQKVSKKKALEIAVDKLRMVGIPEPEKRINAYPHEFSGGMRQRAMIATALSCNPKLLIADEPTTALDVTIQAQILEIMKKLASEIDTSIMIITHDLGVIAETCKHMIVMYGGMIMEKGTVDEIFHSPQHPYTRGLMNSVPRMDAAAKERLVPIPGSPPDLLNPPKGCPFSYRCPHAMEICKEEMAPTYKISEGHTSACWLIHDDAPEVEGYIKGCDIDAG</sequence>
<feature type="domain" description="ABC transporter" evidence="8">
    <location>
        <begin position="5"/>
        <end position="255"/>
    </location>
</feature>
<evidence type="ECO:0000313" key="10">
    <source>
        <dbReference type="Proteomes" id="UP000279029"/>
    </source>
</evidence>
<dbReference type="PANTHER" id="PTHR43297">
    <property type="entry name" value="OLIGOPEPTIDE TRANSPORT ATP-BINDING PROTEIN APPD"/>
    <property type="match status" value="1"/>
</dbReference>
<protein>
    <submittedName>
        <fullName evidence="9">Oligopeptide ABC transporter (ATP-binding protein)</fullName>
    </submittedName>
</protein>
<dbReference type="FunFam" id="3.40.50.300:FF:000016">
    <property type="entry name" value="Oligopeptide ABC transporter ATP-binding component"/>
    <property type="match status" value="1"/>
</dbReference>
<evidence type="ECO:0000256" key="6">
    <source>
        <dbReference type="ARBA" id="ARBA00022840"/>
    </source>
</evidence>
<keyword evidence="3" id="KW-0813">Transport</keyword>
<evidence type="ECO:0000313" key="9">
    <source>
        <dbReference type="EMBL" id="VDN46949.1"/>
    </source>
</evidence>
<reference evidence="9 10" key="1">
    <citation type="submission" date="2018-09" db="EMBL/GenBank/DDBJ databases">
        <authorList>
            <person name="Postec A."/>
        </authorList>
    </citation>
    <scope>NUCLEOTIDE SEQUENCE [LARGE SCALE GENOMIC DNA]</scope>
    <source>
        <strain evidence="9">70B-A</strain>
    </source>
</reference>
<name>A0A3P7S2F6_9FIRM</name>
<dbReference type="InterPro" id="IPR017871">
    <property type="entry name" value="ABC_transporter-like_CS"/>
</dbReference>
<dbReference type="PANTHER" id="PTHR43297:SF2">
    <property type="entry name" value="DIPEPTIDE TRANSPORT ATP-BINDING PROTEIN DPPD"/>
    <property type="match status" value="1"/>
</dbReference>
<dbReference type="Pfam" id="PF00005">
    <property type="entry name" value="ABC_tran"/>
    <property type="match status" value="1"/>
</dbReference>
<dbReference type="InterPro" id="IPR050388">
    <property type="entry name" value="ABC_Ni/Peptide_Import"/>
</dbReference>
<comment type="subcellular location">
    <subcellularLocation>
        <location evidence="1">Cell membrane</location>
        <topology evidence="1">Peripheral membrane protein</topology>
    </subcellularLocation>
</comment>
<dbReference type="GO" id="GO:0005524">
    <property type="term" value="F:ATP binding"/>
    <property type="evidence" value="ECO:0007669"/>
    <property type="project" value="UniProtKB-KW"/>
</dbReference>
<keyword evidence="10" id="KW-1185">Reference proteome</keyword>
<comment type="similarity">
    <text evidence="2">Belongs to the ABC transporter superfamily.</text>
</comment>
<evidence type="ECO:0000256" key="7">
    <source>
        <dbReference type="ARBA" id="ARBA00023136"/>
    </source>
</evidence>
<keyword evidence="5" id="KW-0547">Nucleotide-binding</keyword>
<keyword evidence="7" id="KW-0472">Membrane</keyword>
<dbReference type="PROSITE" id="PS50893">
    <property type="entry name" value="ABC_TRANSPORTER_2"/>
    <property type="match status" value="1"/>
</dbReference>
<evidence type="ECO:0000256" key="3">
    <source>
        <dbReference type="ARBA" id="ARBA00022448"/>
    </source>
</evidence>
<dbReference type="Pfam" id="PF08352">
    <property type="entry name" value="oligo_HPY"/>
    <property type="match status" value="1"/>
</dbReference>
<evidence type="ECO:0000256" key="1">
    <source>
        <dbReference type="ARBA" id="ARBA00004202"/>
    </source>
</evidence>
<dbReference type="GO" id="GO:0016887">
    <property type="term" value="F:ATP hydrolysis activity"/>
    <property type="evidence" value="ECO:0007669"/>
    <property type="project" value="InterPro"/>
</dbReference>
<accession>A0A3P7S2F6</accession>